<organism evidence="5 6">
    <name type="scientific">Amycolatopsis pithecellobii</name>
    <dbReference type="NCBI Taxonomy" id="664692"/>
    <lineage>
        <taxon>Bacteria</taxon>
        <taxon>Bacillati</taxon>
        <taxon>Actinomycetota</taxon>
        <taxon>Actinomycetes</taxon>
        <taxon>Pseudonocardiales</taxon>
        <taxon>Pseudonocardiaceae</taxon>
        <taxon>Amycolatopsis</taxon>
    </lineage>
</organism>
<proteinExistence type="inferred from homology"/>
<feature type="domain" description="SMP-30/Gluconolactonase/LRE-like region" evidence="4">
    <location>
        <begin position="71"/>
        <end position="249"/>
    </location>
</feature>
<evidence type="ECO:0000256" key="1">
    <source>
        <dbReference type="ARBA" id="ARBA00008853"/>
    </source>
</evidence>
<comment type="caution">
    <text evidence="5">The sequence shown here is derived from an EMBL/GenBank/DDBJ whole genome shotgun (WGS) entry which is preliminary data.</text>
</comment>
<dbReference type="SUPFAM" id="SSF63829">
    <property type="entry name" value="Calcium-dependent phosphotriesterase"/>
    <property type="match status" value="1"/>
</dbReference>
<dbReference type="InterPro" id="IPR051262">
    <property type="entry name" value="SMP-30/CGR1_Lactonase"/>
</dbReference>
<dbReference type="Gene3D" id="2.120.10.30">
    <property type="entry name" value="TolB, C-terminal domain"/>
    <property type="match status" value="1"/>
</dbReference>
<sequence>MSGITELTLQPTDLRRVGHGLARPENVLAFRDGTVFTSSNKGYITRIAPDGRQWRIGRVPHDAPTTMALADDDSLIVNNTGDGNLYRLQLDGKSELLLDTIEGRPIGSANYVFLDSRGRLWIAVATSTAPPHGPADPARATGYIAVLEDGQARIVADGLRWPNEVRLDATESYAYVPETMAQRVLRFRVTPEGGLTDKEVVGPATLGPGILPDGIALDVDGNVWVALLSGNGLVIITPEGRTHTVFDDPNAAGLSALAAQYDAGAIEFPTILGCRGRHIQTLTSIGFGGPDLRTVFMGSLLMPHLLSFDSPVAGLPLRHQHRPAAPPQPESELAPLDENGA</sequence>
<keyword evidence="2" id="KW-0378">Hydrolase</keyword>
<reference evidence="5 6" key="1">
    <citation type="submission" date="2019-11" db="EMBL/GenBank/DDBJ databases">
        <title>Draft genome of Amycolatopsis RM579.</title>
        <authorList>
            <person name="Duangmal K."/>
            <person name="Mingma R."/>
        </authorList>
    </citation>
    <scope>NUCLEOTIDE SEQUENCE [LARGE SCALE GENOMIC DNA]</scope>
    <source>
        <strain evidence="5 6">RM579</strain>
    </source>
</reference>
<accession>A0A6N7YK29</accession>
<protein>
    <submittedName>
        <fullName evidence="5">SMP-30/gluconolactonase/LRE family protein</fullName>
    </submittedName>
</protein>
<dbReference type="OrthoDB" id="241638at2"/>
<dbReference type="EMBL" id="WMBA01000004">
    <property type="protein sequence ID" value="MTD53265.1"/>
    <property type="molecule type" value="Genomic_DNA"/>
</dbReference>
<feature type="region of interest" description="Disordered" evidence="3">
    <location>
        <begin position="317"/>
        <end position="341"/>
    </location>
</feature>
<evidence type="ECO:0000259" key="4">
    <source>
        <dbReference type="Pfam" id="PF08450"/>
    </source>
</evidence>
<dbReference type="RefSeq" id="WP_154755504.1">
    <property type="nucleotide sequence ID" value="NZ_WMBA01000004.1"/>
</dbReference>
<evidence type="ECO:0000256" key="2">
    <source>
        <dbReference type="ARBA" id="ARBA00022801"/>
    </source>
</evidence>
<name>A0A6N7YK29_9PSEU</name>
<keyword evidence="6" id="KW-1185">Reference proteome</keyword>
<dbReference type="PANTHER" id="PTHR47572:SF4">
    <property type="entry name" value="LACTONASE DRP35"/>
    <property type="match status" value="1"/>
</dbReference>
<gene>
    <name evidence="5" type="ORF">GKO32_04615</name>
</gene>
<dbReference type="InterPro" id="IPR013658">
    <property type="entry name" value="SGL"/>
</dbReference>
<evidence type="ECO:0000313" key="6">
    <source>
        <dbReference type="Proteomes" id="UP000440096"/>
    </source>
</evidence>
<evidence type="ECO:0000313" key="5">
    <source>
        <dbReference type="EMBL" id="MTD53265.1"/>
    </source>
</evidence>
<dbReference type="Pfam" id="PF08450">
    <property type="entry name" value="SGL"/>
    <property type="match status" value="1"/>
</dbReference>
<dbReference type="PANTHER" id="PTHR47572">
    <property type="entry name" value="LIPOPROTEIN-RELATED"/>
    <property type="match status" value="1"/>
</dbReference>
<dbReference type="InterPro" id="IPR011042">
    <property type="entry name" value="6-blade_b-propeller_TolB-like"/>
</dbReference>
<dbReference type="GO" id="GO:0016787">
    <property type="term" value="F:hydrolase activity"/>
    <property type="evidence" value="ECO:0007669"/>
    <property type="project" value="UniProtKB-KW"/>
</dbReference>
<comment type="similarity">
    <text evidence="1">Belongs to the SMP-30/CGR1 family.</text>
</comment>
<dbReference type="Proteomes" id="UP000440096">
    <property type="component" value="Unassembled WGS sequence"/>
</dbReference>
<evidence type="ECO:0000256" key="3">
    <source>
        <dbReference type="SAM" id="MobiDB-lite"/>
    </source>
</evidence>
<dbReference type="AlphaFoldDB" id="A0A6N7YK29"/>